<dbReference type="Proteomes" id="UP000242381">
    <property type="component" value="Unassembled WGS sequence"/>
</dbReference>
<dbReference type="EMBL" id="KV921298">
    <property type="protein sequence ID" value="ORE20143.1"/>
    <property type="molecule type" value="Genomic_DNA"/>
</dbReference>
<dbReference type="VEuPathDB" id="FungiDB:BCV72DRAFT_256168"/>
<accession>A0A1X0S751</accession>
<sequence>MKHLNLRVYQSYQKKSSIINTIAFTRRSREQHKAFYLDPSAAPTSSISFVGRDESKHVLISRTNSLLFCPVCNDSWGYVRGISRHLKSGYCMEALLSRGVNFTGFDKPEDEIVNNNSTEETIPSLSVKTKRSQPEKCTRDYNHAAMYSCNALQLDKSQQEQVVKFVDAMNLRPLSMISHDGVEENALIHKNIAAKICANKYDDISLVYDMKKRKLNEDSMELDDDWAKFLNEDWAVKPQIRFAFHCNEVYARTKTLDFHRESFKIKKGMLPHELSRWCEISNWYKSINGLITSSLRIDSIVKPDIGPSTTHFTVYPSFSAKNTRIFLSRKSLEEAKRLARDTKAIRIKPYDILSQLRQVRTQFDNLSTYLCCRASSPQTDDMSCRPYTVFTLADYDNDRSDSNGRIGFILFQTIALSIIRSDNLDSVGENIGCLEKIKLNQSLHSIVELYATDDQRIPVIGNSKLNTLLQSLATELVPYITQANHSVAKAILHRYSTSN</sequence>
<dbReference type="OMA" id="WYKSING"/>
<protein>
    <submittedName>
        <fullName evidence="1">Uncharacterized protein</fullName>
    </submittedName>
</protein>
<dbReference type="AlphaFoldDB" id="A0A1X0S751"/>
<gene>
    <name evidence="1" type="ORF">BCV71DRAFT_254374</name>
</gene>
<organism evidence="1 2">
    <name type="scientific">Rhizopus microsporus</name>
    <dbReference type="NCBI Taxonomy" id="58291"/>
    <lineage>
        <taxon>Eukaryota</taxon>
        <taxon>Fungi</taxon>
        <taxon>Fungi incertae sedis</taxon>
        <taxon>Mucoromycota</taxon>
        <taxon>Mucoromycotina</taxon>
        <taxon>Mucoromycetes</taxon>
        <taxon>Mucorales</taxon>
        <taxon>Mucorineae</taxon>
        <taxon>Rhizopodaceae</taxon>
        <taxon>Rhizopus</taxon>
    </lineage>
</organism>
<reference evidence="1 2" key="1">
    <citation type="journal article" date="2016" name="Proc. Natl. Acad. Sci. U.S.A.">
        <title>Lipid metabolic changes in an early divergent fungus govern the establishment of a mutualistic symbiosis with endobacteria.</title>
        <authorList>
            <person name="Lastovetsky O.A."/>
            <person name="Gaspar M.L."/>
            <person name="Mondo S.J."/>
            <person name="LaButti K.M."/>
            <person name="Sandor L."/>
            <person name="Grigoriev I.V."/>
            <person name="Henry S.A."/>
            <person name="Pawlowska T.E."/>
        </authorList>
    </citation>
    <scope>NUCLEOTIDE SEQUENCE [LARGE SCALE GENOMIC DNA]</scope>
    <source>
        <strain evidence="1 2">ATCC 11559</strain>
    </source>
</reference>
<evidence type="ECO:0000313" key="2">
    <source>
        <dbReference type="Proteomes" id="UP000242381"/>
    </source>
</evidence>
<name>A0A1X0S751_RHIZD</name>
<evidence type="ECO:0000313" key="1">
    <source>
        <dbReference type="EMBL" id="ORE20143.1"/>
    </source>
</evidence>
<proteinExistence type="predicted"/>